<feature type="compositionally biased region" description="Basic and acidic residues" evidence="1">
    <location>
        <begin position="45"/>
        <end position="55"/>
    </location>
</feature>
<protein>
    <submittedName>
        <fullName evidence="2">Uncharacterized protein</fullName>
    </submittedName>
</protein>
<reference evidence="2 3" key="1">
    <citation type="journal article" date="2019" name="Emerg. Microbes Infect.">
        <title>Comprehensive subspecies identification of 175 nontuberculous mycobacteria species based on 7547 genomic profiles.</title>
        <authorList>
            <person name="Matsumoto Y."/>
            <person name="Kinjo T."/>
            <person name="Motooka D."/>
            <person name="Nabeya D."/>
            <person name="Jung N."/>
            <person name="Uechi K."/>
            <person name="Horii T."/>
            <person name="Iida T."/>
            <person name="Fujita J."/>
            <person name="Nakamura S."/>
        </authorList>
    </citation>
    <scope>NUCLEOTIDE SEQUENCE [LARGE SCALE GENOMIC DNA]</scope>
    <source>
        <strain evidence="2 3">JCM 12375</strain>
    </source>
</reference>
<gene>
    <name evidence="2" type="ORF">MMAGJ_68610</name>
</gene>
<evidence type="ECO:0000256" key="1">
    <source>
        <dbReference type="SAM" id="MobiDB-lite"/>
    </source>
</evidence>
<proteinExistence type="predicted"/>
<organism evidence="2 3">
    <name type="scientific">Mycolicibacterium mageritense</name>
    <name type="common">Mycobacterium mageritense</name>
    <dbReference type="NCBI Taxonomy" id="53462"/>
    <lineage>
        <taxon>Bacteria</taxon>
        <taxon>Bacillati</taxon>
        <taxon>Actinomycetota</taxon>
        <taxon>Actinomycetes</taxon>
        <taxon>Mycobacteriales</taxon>
        <taxon>Mycobacteriaceae</taxon>
        <taxon>Mycolicibacterium</taxon>
    </lineage>
</organism>
<sequence length="55" mass="5793">MVQSHAPYDTHVLVGHHLEYTAAKALSDQLSAGTVSVVPSSDFPDDAKVGDTVEV</sequence>
<dbReference type="EMBL" id="AP022567">
    <property type="protein sequence ID" value="BBX37579.1"/>
    <property type="molecule type" value="Genomic_DNA"/>
</dbReference>
<accession>A0ABN5YJZ0</accession>
<evidence type="ECO:0000313" key="3">
    <source>
        <dbReference type="Proteomes" id="UP000465622"/>
    </source>
</evidence>
<feature type="region of interest" description="Disordered" evidence="1">
    <location>
        <begin position="35"/>
        <end position="55"/>
    </location>
</feature>
<dbReference type="Proteomes" id="UP000465622">
    <property type="component" value="Chromosome"/>
</dbReference>
<keyword evidence="3" id="KW-1185">Reference proteome</keyword>
<name>A0ABN5YJZ0_MYCME</name>
<evidence type="ECO:0000313" key="2">
    <source>
        <dbReference type="EMBL" id="BBX37579.1"/>
    </source>
</evidence>